<feature type="chain" id="PRO_5034119114" evidence="7">
    <location>
        <begin position="24"/>
        <end position="374"/>
    </location>
</feature>
<dbReference type="GO" id="GO:0002323">
    <property type="term" value="P:natural killer cell activation involved in immune response"/>
    <property type="evidence" value="ECO:0007669"/>
    <property type="project" value="TreeGrafter"/>
</dbReference>
<evidence type="ECO:0000256" key="5">
    <source>
        <dbReference type="SAM" id="MobiDB-lite"/>
    </source>
</evidence>
<accession>A0A8C2YCT0</accession>
<evidence type="ECO:0000313" key="9">
    <source>
        <dbReference type="Ensembl" id="ENSCJPP00005017157.1"/>
    </source>
</evidence>
<dbReference type="Proteomes" id="UP000694412">
    <property type="component" value="Chromosome 25"/>
</dbReference>
<evidence type="ECO:0000256" key="3">
    <source>
        <dbReference type="ARBA" id="ARBA00023136"/>
    </source>
</evidence>
<dbReference type="Pfam" id="PF11465">
    <property type="entry name" value="Receptor_2B4"/>
    <property type="match status" value="1"/>
</dbReference>
<proteinExistence type="predicted"/>
<dbReference type="SUPFAM" id="SSF48726">
    <property type="entry name" value="Immunoglobulin"/>
    <property type="match status" value="1"/>
</dbReference>
<keyword evidence="4" id="KW-0325">Glycoprotein</keyword>
<sequence>MQQHRSALHALEMLLCLVLGAAGSGQGTGECRDKAVLAGTDLKLLLEEPLPTERSLITWKVELDAEFGTKSWKRILTAWKDNVNSANISLAQRATSHWEPPSLQISAVTQADSAIYLAEIENSTGSVWTKCFHVSVWEPVGSPRLETHVLQQEQGRCHLHLSCTVPRASNVSYSWTRDEEPLGNQSVLEVPMDVQPGLYVCNVSNPADWSTASIDTATACTQTGLFAAIQWWAWTLVLVLAVCIAISIWLCRRRRKDSPTVPPEHAEPSLTVYEEVGKAQTGQEPNSNSEVHIVGNTVYAVVQPKEQRPRSSQKPESCTIYSAVQHRMKSPSFKRKKLDPALVSTAYMEVTEPLRRCNPPSQSSYPSPTNHYTS</sequence>
<evidence type="ECO:0000313" key="10">
    <source>
        <dbReference type="Proteomes" id="UP000694412"/>
    </source>
</evidence>
<keyword evidence="6" id="KW-0812">Transmembrane</keyword>
<dbReference type="GO" id="GO:0009897">
    <property type="term" value="C:external side of plasma membrane"/>
    <property type="evidence" value="ECO:0007669"/>
    <property type="project" value="TreeGrafter"/>
</dbReference>
<dbReference type="InterPro" id="IPR007110">
    <property type="entry name" value="Ig-like_dom"/>
</dbReference>
<keyword evidence="10" id="KW-1185">Reference proteome</keyword>
<dbReference type="PANTHER" id="PTHR12080:SF56">
    <property type="entry name" value="NATURAL KILLER CELL RECEPTOR 2B4"/>
    <property type="match status" value="1"/>
</dbReference>
<dbReference type="InterPro" id="IPR024303">
    <property type="entry name" value="NK_rcpt_2B4_Ig_dom"/>
</dbReference>
<dbReference type="GeneTree" id="ENSGT01030000234540"/>
<dbReference type="Gene3D" id="2.60.40.10">
    <property type="entry name" value="Immunoglobulins"/>
    <property type="match status" value="2"/>
</dbReference>
<dbReference type="AlphaFoldDB" id="A0A8C2YCT0"/>
<dbReference type="GeneID" id="107324443"/>
<dbReference type="InterPro" id="IPR015631">
    <property type="entry name" value="CD2/SLAM_rcpt"/>
</dbReference>
<protein>
    <submittedName>
        <fullName evidence="9">CD244 molecule</fullName>
    </submittedName>
</protein>
<dbReference type="OrthoDB" id="9835793at2759"/>
<feature type="region of interest" description="Disordered" evidence="5">
    <location>
        <begin position="351"/>
        <end position="374"/>
    </location>
</feature>
<reference evidence="9" key="1">
    <citation type="submission" date="2015-11" db="EMBL/GenBank/DDBJ databases">
        <authorList>
            <consortium name="International Coturnix japonica Genome Analysis Consortium"/>
            <person name="Warren W."/>
            <person name="Burt D.W."/>
            <person name="Antin P.B."/>
            <person name="Lanford R."/>
            <person name="Gros J."/>
            <person name="Wilson R.K."/>
        </authorList>
    </citation>
    <scope>NUCLEOTIDE SEQUENCE [LARGE SCALE GENOMIC DNA]</scope>
</reference>
<dbReference type="CDD" id="cd00096">
    <property type="entry name" value="Ig"/>
    <property type="match status" value="1"/>
</dbReference>
<dbReference type="PANTHER" id="PTHR12080">
    <property type="entry name" value="SIGNALING LYMPHOCYTIC ACTIVATION MOLECULE"/>
    <property type="match status" value="1"/>
</dbReference>
<evidence type="ECO:0000256" key="2">
    <source>
        <dbReference type="ARBA" id="ARBA00022729"/>
    </source>
</evidence>
<reference evidence="9" key="3">
    <citation type="submission" date="2025-09" db="UniProtKB">
        <authorList>
            <consortium name="Ensembl"/>
        </authorList>
    </citation>
    <scope>IDENTIFICATION</scope>
</reference>
<evidence type="ECO:0000256" key="7">
    <source>
        <dbReference type="SAM" id="SignalP"/>
    </source>
</evidence>
<organism evidence="9 10">
    <name type="scientific">Coturnix japonica</name>
    <name type="common">Japanese quail</name>
    <name type="synonym">Coturnix coturnix japonica</name>
    <dbReference type="NCBI Taxonomy" id="93934"/>
    <lineage>
        <taxon>Eukaryota</taxon>
        <taxon>Metazoa</taxon>
        <taxon>Chordata</taxon>
        <taxon>Craniata</taxon>
        <taxon>Vertebrata</taxon>
        <taxon>Euteleostomi</taxon>
        <taxon>Archelosauria</taxon>
        <taxon>Archosauria</taxon>
        <taxon>Dinosauria</taxon>
        <taxon>Saurischia</taxon>
        <taxon>Theropoda</taxon>
        <taxon>Coelurosauria</taxon>
        <taxon>Aves</taxon>
        <taxon>Neognathae</taxon>
        <taxon>Galloanserae</taxon>
        <taxon>Galliformes</taxon>
        <taxon>Phasianidae</taxon>
        <taxon>Perdicinae</taxon>
        <taxon>Coturnix</taxon>
    </lineage>
</organism>
<dbReference type="Ensembl" id="ENSCJPT00005023961.1">
    <property type="protein sequence ID" value="ENSCJPP00005017157.1"/>
    <property type="gene ID" value="ENSCJPG00005014032.1"/>
</dbReference>
<evidence type="ECO:0000259" key="8">
    <source>
        <dbReference type="PROSITE" id="PS50835"/>
    </source>
</evidence>
<feature type="domain" description="Ig-like" evidence="8">
    <location>
        <begin position="143"/>
        <end position="218"/>
    </location>
</feature>
<dbReference type="InterPro" id="IPR036179">
    <property type="entry name" value="Ig-like_dom_sf"/>
</dbReference>
<comment type="subcellular location">
    <subcellularLocation>
        <location evidence="1">Membrane</location>
    </subcellularLocation>
</comment>
<dbReference type="InterPro" id="IPR013783">
    <property type="entry name" value="Ig-like_fold"/>
</dbReference>
<keyword evidence="3 6" id="KW-0472">Membrane</keyword>
<feature type="compositionally biased region" description="Polar residues" evidence="5">
    <location>
        <begin position="359"/>
        <end position="374"/>
    </location>
</feature>
<evidence type="ECO:0000256" key="6">
    <source>
        <dbReference type="SAM" id="Phobius"/>
    </source>
</evidence>
<reference evidence="9" key="2">
    <citation type="submission" date="2025-08" db="UniProtKB">
        <authorList>
            <consortium name="Ensembl"/>
        </authorList>
    </citation>
    <scope>IDENTIFICATION</scope>
</reference>
<name>A0A8C2YCT0_COTJA</name>
<dbReference type="GO" id="GO:0042288">
    <property type="term" value="F:MHC class I protein binding"/>
    <property type="evidence" value="ECO:0007669"/>
    <property type="project" value="TreeGrafter"/>
</dbReference>
<gene>
    <name evidence="9" type="primary">CD244</name>
</gene>
<evidence type="ECO:0000256" key="1">
    <source>
        <dbReference type="ARBA" id="ARBA00004370"/>
    </source>
</evidence>
<dbReference type="PROSITE" id="PS50835">
    <property type="entry name" value="IG_LIKE"/>
    <property type="match status" value="1"/>
</dbReference>
<dbReference type="KEGG" id="cjo:107324443"/>
<keyword evidence="6" id="KW-1133">Transmembrane helix</keyword>
<evidence type="ECO:0000256" key="4">
    <source>
        <dbReference type="ARBA" id="ARBA00023180"/>
    </source>
</evidence>
<keyword evidence="2 7" id="KW-0732">Signal</keyword>
<feature type="transmembrane region" description="Helical" evidence="6">
    <location>
        <begin position="231"/>
        <end position="251"/>
    </location>
</feature>
<dbReference type="CTD" id="51744"/>
<feature type="signal peptide" evidence="7">
    <location>
        <begin position="1"/>
        <end position="23"/>
    </location>
</feature>
<dbReference type="RefSeq" id="XP_015739953.1">
    <property type="nucleotide sequence ID" value="XM_015884467.2"/>
</dbReference>